<dbReference type="PANTHER" id="PTHR45661:SF3">
    <property type="entry name" value="IG-LIKE DOMAIN-CONTAINING PROTEIN"/>
    <property type="match status" value="1"/>
</dbReference>
<dbReference type="AlphaFoldDB" id="A0AAE7MTD5"/>
<gene>
    <name evidence="1" type="ORF">EGM181_18400</name>
</gene>
<organism evidence="1 2">
    <name type="scientific">Enterococcus gallinarum</name>
    <dbReference type="NCBI Taxonomy" id="1353"/>
    <lineage>
        <taxon>Bacteria</taxon>
        <taxon>Bacillati</taxon>
        <taxon>Bacillota</taxon>
        <taxon>Bacilli</taxon>
        <taxon>Lactobacillales</taxon>
        <taxon>Enterococcaceae</taxon>
        <taxon>Enterococcus</taxon>
    </lineage>
</organism>
<reference evidence="1 2" key="1">
    <citation type="submission" date="2020-03" db="EMBL/GenBank/DDBJ databases">
        <title>Characterization of ganglioside-mimicking enterococci.</title>
        <authorList>
            <person name="Patry R.T."/>
            <person name="Nothaft H."/>
            <person name="Bridger R."/>
            <person name="Shajahan A."/>
            <person name="Huynh S."/>
            <person name="Sanchez S."/>
            <person name="Azadi P."/>
            <person name="Cooper K."/>
            <person name="Miller W.G."/>
            <person name="Parker C.T."/>
            <person name="Wells L."/>
            <person name="Szymanski C.M."/>
        </authorList>
    </citation>
    <scope>NUCLEOTIDE SEQUENCE [LARGE SCALE GENOMIC DNA]</scope>
    <source>
        <strain evidence="1 2">EGM181</strain>
        <plasmid evidence="1 2">pEGM181-2</plasmid>
    </source>
</reference>
<geneLocation type="plasmid" evidence="1 2">
    <name>pEGM181-2</name>
</geneLocation>
<sequence length="214" mass="24238">MINSYSTSDYYEDLTIPSEIKGIPVTAIKDKAFANVTLKSINLPDTIKYIGKEAFRESTIESINLPTDLEVIEDKAFQFSELKGELVFPDNLRYIGASAFEINSLESVVFNANLEVIETNAFLYCNLTNVVFKGNANKLEKIGVGAFLSTEVENKIPIENFKKLKIYDTDNPIFELPEGEIYSNNLGVYKGFDFELANKYNNLDNFRTLYNTDK</sequence>
<name>A0AAE7MTD5_ENTGA</name>
<dbReference type="SUPFAM" id="SSF52058">
    <property type="entry name" value="L domain-like"/>
    <property type="match status" value="1"/>
</dbReference>
<dbReference type="InterPro" id="IPR026906">
    <property type="entry name" value="LRR_5"/>
</dbReference>
<evidence type="ECO:0000313" key="2">
    <source>
        <dbReference type="Proteomes" id="UP000516696"/>
    </source>
</evidence>
<proteinExistence type="predicted"/>
<dbReference type="EMBL" id="CP050486">
    <property type="protein sequence ID" value="QOG29295.1"/>
    <property type="molecule type" value="Genomic_DNA"/>
</dbReference>
<dbReference type="InterPro" id="IPR053139">
    <property type="entry name" value="Surface_bspA-like"/>
</dbReference>
<dbReference type="Proteomes" id="UP000516696">
    <property type="component" value="Plasmid pEGM181-2"/>
</dbReference>
<evidence type="ECO:0000313" key="1">
    <source>
        <dbReference type="EMBL" id="QOG29295.1"/>
    </source>
</evidence>
<dbReference type="Pfam" id="PF13306">
    <property type="entry name" value="LRR_5"/>
    <property type="match status" value="1"/>
</dbReference>
<dbReference type="Gene3D" id="3.80.10.10">
    <property type="entry name" value="Ribonuclease Inhibitor"/>
    <property type="match status" value="1"/>
</dbReference>
<accession>A0AAE7MTD5</accession>
<keyword evidence="1" id="KW-0614">Plasmid</keyword>
<dbReference type="InterPro" id="IPR032675">
    <property type="entry name" value="LRR_dom_sf"/>
</dbReference>
<dbReference type="PANTHER" id="PTHR45661">
    <property type="entry name" value="SURFACE ANTIGEN"/>
    <property type="match status" value="1"/>
</dbReference>
<protein>
    <submittedName>
        <fullName evidence="1">Leucine-rich repeat domain-containing protein</fullName>
    </submittedName>
</protein>